<keyword evidence="1" id="KW-0812">Transmembrane</keyword>
<reference evidence="2 3" key="1">
    <citation type="journal article" date="2017" name="Syst. Appl. Microbiol.">
        <title>Pseudomonas caspiana sp. nov., a citrus pathogen in the Pseudomonas syringae phylogenetic group.</title>
        <authorList>
            <person name="Busquets A."/>
            <person name="Gomila M."/>
            <person name="Beiki F."/>
            <person name="Mulet M."/>
            <person name="Rahimian H."/>
            <person name="Garcia-Valdes E."/>
            <person name="Lalucat J."/>
        </authorList>
    </citation>
    <scope>NUCLEOTIDE SEQUENCE [LARGE SCALE GENOMIC DNA]</scope>
    <source>
        <strain evidence="2 3">FBF102</strain>
    </source>
</reference>
<dbReference type="EMBL" id="LOHF01000009">
    <property type="protein sequence ID" value="OUM73579.1"/>
    <property type="molecule type" value="Genomic_DNA"/>
</dbReference>
<feature type="transmembrane region" description="Helical" evidence="1">
    <location>
        <begin position="94"/>
        <end position="116"/>
    </location>
</feature>
<feature type="transmembrane region" description="Helical" evidence="1">
    <location>
        <begin position="186"/>
        <end position="211"/>
    </location>
</feature>
<sequence>MNPLTILTDSLYFFRRNLTSILALCLPLVIVEALAKQALSNSLTANSSSAYELLIGLLFYPLYTCALILFMDARSRGGDQPRPRDLLAMALRMWPTFAVLSALSTLLIMFGLSLFIVPGIWVMVKLVFAEYLLVLRGLTPLMAMRASFEMSNGHFVRILTCVLCIYIPLSLLEGIAYFLLPEPQNAAATLLINVVSSFLQLFTSVVMFRLFMLLNEPPEQPEELE</sequence>
<keyword evidence="1" id="KW-1133">Transmembrane helix</keyword>
<comment type="caution">
    <text evidence="2">The sequence shown here is derived from an EMBL/GenBank/DDBJ whole genome shotgun (WGS) entry which is preliminary data.</text>
</comment>
<feature type="transmembrane region" description="Helical" evidence="1">
    <location>
        <begin position="122"/>
        <end position="143"/>
    </location>
</feature>
<protein>
    <submittedName>
        <fullName evidence="2">Uncharacterized protein</fullName>
    </submittedName>
</protein>
<dbReference type="Proteomes" id="UP000195440">
    <property type="component" value="Unassembled WGS sequence"/>
</dbReference>
<feature type="transmembrane region" description="Helical" evidence="1">
    <location>
        <begin position="155"/>
        <end position="180"/>
    </location>
</feature>
<dbReference type="RefSeq" id="WP_087267737.1">
    <property type="nucleotide sequence ID" value="NZ_JBJGBV010000011.1"/>
</dbReference>
<name>A0A1Y3P196_9PSED</name>
<keyword evidence="3" id="KW-1185">Reference proteome</keyword>
<dbReference type="AlphaFoldDB" id="A0A1Y3P196"/>
<organism evidence="2 3">
    <name type="scientific">Pseudomonas caspiana</name>
    <dbReference type="NCBI Taxonomy" id="1451454"/>
    <lineage>
        <taxon>Bacteria</taxon>
        <taxon>Pseudomonadati</taxon>
        <taxon>Pseudomonadota</taxon>
        <taxon>Gammaproteobacteria</taxon>
        <taxon>Pseudomonadales</taxon>
        <taxon>Pseudomonadaceae</taxon>
        <taxon>Pseudomonas</taxon>
    </lineage>
</organism>
<feature type="transmembrane region" description="Helical" evidence="1">
    <location>
        <begin position="51"/>
        <end position="73"/>
    </location>
</feature>
<keyword evidence="1" id="KW-0472">Membrane</keyword>
<dbReference type="OrthoDB" id="6196264at2"/>
<proteinExistence type="predicted"/>
<gene>
    <name evidence="2" type="ORF">AUC60_12985</name>
</gene>
<evidence type="ECO:0000313" key="2">
    <source>
        <dbReference type="EMBL" id="OUM73579.1"/>
    </source>
</evidence>
<evidence type="ECO:0000256" key="1">
    <source>
        <dbReference type="SAM" id="Phobius"/>
    </source>
</evidence>
<evidence type="ECO:0000313" key="3">
    <source>
        <dbReference type="Proteomes" id="UP000195440"/>
    </source>
</evidence>
<accession>A0A1Y3P196</accession>